<feature type="domain" description="Cell envelope-related transcriptional attenuator" evidence="5">
    <location>
        <begin position="86"/>
        <end position="227"/>
    </location>
</feature>
<reference evidence="7" key="1">
    <citation type="journal article" date="2019" name="Int. J. Syst. Evol. Microbiol.">
        <title>The Global Catalogue of Microorganisms (GCM) 10K type strain sequencing project: providing services to taxonomists for standard genome sequencing and annotation.</title>
        <authorList>
            <consortium name="The Broad Institute Genomics Platform"/>
            <consortium name="The Broad Institute Genome Sequencing Center for Infectious Disease"/>
            <person name="Wu L."/>
            <person name="Ma J."/>
        </authorList>
    </citation>
    <scope>NUCLEOTIDE SEQUENCE [LARGE SCALE GENOMIC DNA]</scope>
    <source>
        <strain evidence="7">KCTC 13193</strain>
    </source>
</reference>
<name>A0ABV7A8I3_9BACI</name>
<keyword evidence="4" id="KW-1133">Transmembrane helix</keyword>
<dbReference type="PANTHER" id="PTHR33392">
    <property type="entry name" value="POLYISOPRENYL-TEICHOIC ACID--PEPTIDOGLYCAN TEICHOIC ACID TRANSFERASE TAGU"/>
    <property type="match status" value="1"/>
</dbReference>
<keyword evidence="3" id="KW-0735">Signal-anchor</keyword>
<evidence type="ECO:0000256" key="4">
    <source>
        <dbReference type="ARBA" id="ARBA00022989"/>
    </source>
</evidence>
<dbReference type="InterPro" id="IPR004474">
    <property type="entry name" value="LytR_CpsA_psr"/>
</dbReference>
<dbReference type="NCBIfam" id="TIGR00350">
    <property type="entry name" value="lytR_cpsA_psr"/>
    <property type="match status" value="1"/>
</dbReference>
<dbReference type="PANTHER" id="PTHR33392:SF6">
    <property type="entry name" value="POLYISOPRENYL-TEICHOIC ACID--PEPTIDOGLYCAN TEICHOIC ACID TRANSFERASE TAGU"/>
    <property type="match status" value="1"/>
</dbReference>
<dbReference type="Proteomes" id="UP001595387">
    <property type="component" value="Unassembled WGS sequence"/>
</dbReference>
<dbReference type="EMBL" id="JBHRRZ010000036">
    <property type="protein sequence ID" value="MFC2949432.1"/>
    <property type="molecule type" value="Genomic_DNA"/>
</dbReference>
<organism evidence="6 7">
    <name type="scientific">Virgibacillus sediminis</name>
    <dbReference type="NCBI Taxonomy" id="202260"/>
    <lineage>
        <taxon>Bacteria</taxon>
        <taxon>Bacillati</taxon>
        <taxon>Bacillota</taxon>
        <taxon>Bacilli</taxon>
        <taxon>Bacillales</taxon>
        <taxon>Bacillaceae</taxon>
        <taxon>Virgibacillus</taxon>
    </lineage>
</organism>
<comment type="similarity">
    <text evidence="1">Belongs to the LytR/CpsA/Psr (LCP) family.</text>
</comment>
<dbReference type="InterPro" id="IPR050922">
    <property type="entry name" value="LytR/CpsA/Psr_CW_biosynth"/>
</dbReference>
<evidence type="ECO:0000256" key="2">
    <source>
        <dbReference type="ARBA" id="ARBA00022692"/>
    </source>
</evidence>
<dbReference type="RefSeq" id="WP_390307401.1">
    <property type="nucleotide sequence ID" value="NZ_JBHRRZ010000036.1"/>
</dbReference>
<evidence type="ECO:0000313" key="7">
    <source>
        <dbReference type="Proteomes" id="UP001595387"/>
    </source>
</evidence>
<evidence type="ECO:0000313" key="6">
    <source>
        <dbReference type="EMBL" id="MFC2949432.1"/>
    </source>
</evidence>
<sequence>MEPRARRRKSRKLWLKIPLAILLLVGLGIGGYAYSVYTNAKKTVDEEMNAPVESIDRTITEKKMESTEPLNILLLGVDEREGDSGRSDAVMVLSLDPKNDAMQLVSIPRDTLTMISGEGFEDKINHAYAYGGADMSVATVEEFLDIELDYYVEMNMIGLIELVDELGTITVDNEVAWNDGRYQFEEGPTEMDGDKTMAYVQMRKQDPNGDFGRQERQRKVIEGIIDEGVTAASVTKINSTIDILGDNMTTNLEFDDMKKLMNDYMDTRKNFSSYQMAGDGTMIDGIYYLIVPEEEIQKVHNLVDKKEI</sequence>
<evidence type="ECO:0000256" key="1">
    <source>
        <dbReference type="ARBA" id="ARBA00006068"/>
    </source>
</evidence>
<protein>
    <submittedName>
        <fullName evidence="6">LCP family protein</fullName>
    </submittedName>
</protein>
<keyword evidence="4" id="KW-0472">Membrane</keyword>
<dbReference type="Pfam" id="PF03816">
    <property type="entry name" value="LytR_cpsA_psr"/>
    <property type="match status" value="1"/>
</dbReference>
<dbReference type="Gene3D" id="3.40.630.190">
    <property type="entry name" value="LCP protein"/>
    <property type="match status" value="1"/>
</dbReference>
<comment type="caution">
    <text evidence="6">The sequence shown here is derived from an EMBL/GenBank/DDBJ whole genome shotgun (WGS) entry which is preliminary data.</text>
</comment>
<evidence type="ECO:0000259" key="5">
    <source>
        <dbReference type="Pfam" id="PF03816"/>
    </source>
</evidence>
<proteinExistence type="inferred from homology"/>
<keyword evidence="7" id="KW-1185">Reference proteome</keyword>
<evidence type="ECO:0000256" key="3">
    <source>
        <dbReference type="ARBA" id="ARBA00022968"/>
    </source>
</evidence>
<gene>
    <name evidence="6" type="ORF">ACFODW_14015</name>
</gene>
<accession>A0ABV7A8I3</accession>
<keyword evidence="2" id="KW-0812">Transmembrane</keyword>